<dbReference type="EMBL" id="QAOK01000036">
    <property type="protein sequence ID" value="PTQ79027.1"/>
    <property type="molecule type" value="Genomic_DNA"/>
</dbReference>
<name>A0A2T5I5B6_9PROT</name>
<proteinExistence type="predicted"/>
<evidence type="ECO:0000313" key="1">
    <source>
        <dbReference type="EMBL" id="PTQ79027.1"/>
    </source>
</evidence>
<gene>
    <name evidence="1" type="ORF">C8R21_13615</name>
</gene>
<protein>
    <submittedName>
        <fullName evidence="1">Uncharacterized protein</fullName>
    </submittedName>
</protein>
<accession>A0A2T5I5B6</accession>
<sequence>MTEEAVNLYIDELANDGLEFYANLAEYRMGKQ</sequence>
<dbReference type="Proteomes" id="UP000244152">
    <property type="component" value="Unassembled WGS sequence"/>
</dbReference>
<reference evidence="1 2" key="1">
    <citation type="submission" date="2018-04" db="EMBL/GenBank/DDBJ databases">
        <title>Active sludge and wastewater microbial communities from Klosterneuburg, Austria.</title>
        <authorList>
            <person name="Wagner M."/>
        </authorList>
    </citation>
    <scope>NUCLEOTIDE SEQUENCE [LARGE SCALE GENOMIC DNA]</scope>
    <source>
        <strain evidence="1 2">Nl12</strain>
    </source>
</reference>
<dbReference type="AlphaFoldDB" id="A0A2T5I5B6"/>
<comment type="caution">
    <text evidence="1">The sequence shown here is derived from an EMBL/GenBank/DDBJ whole genome shotgun (WGS) entry which is preliminary data.</text>
</comment>
<evidence type="ECO:0000313" key="2">
    <source>
        <dbReference type="Proteomes" id="UP000244152"/>
    </source>
</evidence>
<organism evidence="1 2">
    <name type="scientific">Nitrosospira multiformis</name>
    <dbReference type="NCBI Taxonomy" id="1231"/>
    <lineage>
        <taxon>Bacteria</taxon>
        <taxon>Pseudomonadati</taxon>
        <taxon>Pseudomonadota</taxon>
        <taxon>Betaproteobacteria</taxon>
        <taxon>Nitrosomonadales</taxon>
        <taxon>Nitrosomonadaceae</taxon>
        <taxon>Nitrosospira</taxon>
    </lineage>
</organism>